<keyword evidence="2" id="KW-1185">Reference proteome</keyword>
<evidence type="ECO:0000313" key="2">
    <source>
        <dbReference type="Proteomes" id="UP001243330"/>
    </source>
</evidence>
<organism evidence="1 2">
    <name type="scientific">Colletotrichum chrysophilum</name>
    <dbReference type="NCBI Taxonomy" id="1836956"/>
    <lineage>
        <taxon>Eukaryota</taxon>
        <taxon>Fungi</taxon>
        <taxon>Dikarya</taxon>
        <taxon>Ascomycota</taxon>
        <taxon>Pezizomycotina</taxon>
        <taxon>Sordariomycetes</taxon>
        <taxon>Hypocreomycetidae</taxon>
        <taxon>Glomerellales</taxon>
        <taxon>Glomerellaceae</taxon>
        <taxon>Colletotrichum</taxon>
        <taxon>Colletotrichum gloeosporioides species complex</taxon>
    </lineage>
</organism>
<sequence>MNLETKDIRSNKIRCTVIMGDADCQSTGFSDPVRRSSDPFPLFDLPLELREQIYCYLLYYGGTVNLSRRPSGILVYTTESRFKPDTVILRVNKQTYSEAMPLLYRSCTFDLGLDTNEQTVNEFFGRFSKQTRRNILRVTMFPRRFFATVPRIPWEPACLAVAALLPALQEVTVVLNPNDYPFLLGDDGAADWIIGPLSKIRGAQKTLQVVEISPNSERVVARWNELVKAADSARRKRERSQRRKLPA</sequence>
<dbReference type="EMBL" id="JAQOWY010000153">
    <property type="protein sequence ID" value="KAK1849088.1"/>
    <property type="molecule type" value="Genomic_DNA"/>
</dbReference>
<dbReference type="InterPro" id="IPR038883">
    <property type="entry name" value="AN11006-like"/>
</dbReference>
<name>A0AAD9AJD3_9PEZI</name>
<evidence type="ECO:0008006" key="3">
    <source>
        <dbReference type="Google" id="ProtNLM"/>
    </source>
</evidence>
<reference evidence="1" key="1">
    <citation type="submission" date="2023-01" db="EMBL/GenBank/DDBJ databases">
        <title>Colletotrichum chrysophilum M932 genome sequence.</title>
        <authorList>
            <person name="Baroncelli R."/>
        </authorList>
    </citation>
    <scope>NUCLEOTIDE SEQUENCE</scope>
    <source>
        <strain evidence="1">M932</strain>
    </source>
</reference>
<protein>
    <recommendedName>
        <fullName evidence="3">F-box domain-containing protein</fullName>
    </recommendedName>
</protein>
<dbReference type="PANTHER" id="PTHR42085:SF1">
    <property type="entry name" value="F-BOX DOMAIN-CONTAINING PROTEIN"/>
    <property type="match status" value="1"/>
</dbReference>
<proteinExistence type="predicted"/>
<dbReference type="PANTHER" id="PTHR42085">
    <property type="entry name" value="F-BOX DOMAIN-CONTAINING PROTEIN"/>
    <property type="match status" value="1"/>
</dbReference>
<gene>
    <name evidence="1" type="ORF">CCHR01_08279</name>
</gene>
<dbReference type="Proteomes" id="UP001243330">
    <property type="component" value="Unassembled WGS sequence"/>
</dbReference>
<comment type="caution">
    <text evidence="1">The sequence shown here is derived from an EMBL/GenBank/DDBJ whole genome shotgun (WGS) entry which is preliminary data.</text>
</comment>
<evidence type="ECO:0000313" key="1">
    <source>
        <dbReference type="EMBL" id="KAK1849088.1"/>
    </source>
</evidence>
<accession>A0AAD9AJD3</accession>
<dbReference type="AlphaFoldDB" id="A0AAD9AJD3"/>